<protein>
    <submittedName>
        <fullName evidence="1">Uncharacterized protein</fullName>
    </submittedName>
</protein>
<sequence>MTSNSAEPVNILSREARKLPITMLIDFFRATMQQWWCQRRNVGVERKKDVTEYVEKVIDRRINKSFGFRVYQIDQSRYEVSSYFTMETYRSTYAEVVFPMPIPAEYEEPDEVMVVYATIDVQATSQMT</sequence>
<gene>
    <name evidence="1" type="ORF">LSAT_V11C300133330</name>
</gene>
<name>A0A9R1W2E2_LACSA</name>
<dbReference type="EMBL" id="NBSK02000003">
    <property type="protein sequence ID" value="KAJ0216223.1"/>
    <property type="molecule type" value="Genomic_DNA"/>
</dbReference>
<dbReference type="Proteomes" id="UP000235145">
    <property type="component" value="Unassembled WGS sequence"/>
</dbReference>
<reference evidence="1 2" key="1">
    <citation type="journal article" date="2017" name="Nat. Commun.">
        <title>Genome assembly with in vitro proximity ligation data and whole-genome triplication in lettuce.</title>
        <authorList>
            <person name="Reyes-Chin-Wo S."/>
            <person name="Wang Z."/>
            <person name="Yang X."/>
            <person name="Kozik A."/>
            <person name="Arikit S."/>
            <person name="Song C."/>
            <person name="Xia L."/>
            <person name="Froenicke L."/>
            <person name="Lavelle D.O."/>
            <person name="Truco M.J."/>
            <person name="Xia R."/>
            <person name="Zhu S."/>
            <person name="Xu C."/>
            <person name="Xu H."/>
            <person name="Xu X."/>
            <person name="Cox K."/>
            <person name="Korf I."/>
            <person name="Meyers B.C."/>
            <person name="Michelmore R.W."/>
        </authorList>
    </citation>
    <scope>NUCLEOTIDE SEQUENCE [LARGE SCALE GENOMIC DNA]</scope>
    <source>
        <strain evidence="2">cv. Salinas</strain>
        <tissue evidence="1">Seedlings</tissue>
    </source>
</reference>
<proteinExistence type="predicted"/>
<accession>A0A9R1W2E2</accession>
<dbReference type="AlphaFoldDB" id="A0A9R1W2E2"/>
<comment type="caution">
    <text evidence="1">The sequence shown here is derived from an EMBL/GenBank/DDBJ whole genome shotgun (WGS) entry which is preliminary data.</text>
</comment>
<keyword evidence="2" id="KW-1185">Reference proteome</keyword>
<evidence type="ECO:0000313" key="1">
    <source>
        <dbReference type="EMBL" id="KAJ0216223.1"/>
    </source>
</evidence>
<evidence type="ECO:0000313" key="2">
    <source>
        <dbReference type="Proteomes" id="UP000235145"/>
    </source>
</evidence>
<organism evidence="1 2">
    <name type="scientific">Lactuca sativa</name>
    <name type="common">Garden lettuce</name>
    <dbReference type="NCBI Taxonomy" id="4236"/>
    <lineage>
        <taxon>Eukaryota</taxon>
        <taxon>Viridiplantae</taxon>
        <taxon>Streptophyta</taxon>
        <taxon>Embryophyta</taxon>
        <taxon>Tracheophyta</taxon>
        <taxon>Spermatophyta</taxon>
        <taxon>Magnoliopsida</taxon>
        <taxon>eudicotyledons</taxon>
        <taxon>Gunneridae</taxon>
        <taxon>Pentapetalae</taxon>
        <taxon>asterids</taxon>
        <taxon>campanulids</taxon>
        <taxon>Asterales</taxon>
        <taxon>Asteraceae</taxon>
        <taxon>Cichorioideae</taxon>
        <taxon>Cichorieae</taxon>
        <taxon>Lactucinae</taxon>
        <taxon>Lactuca</taxon>
    </lineage>
</organism>